<accession>A0A4V3XHW4</accession>
<keyword evidence="2" id="KW-1185">Reference proteome</keyword>
<gene>
    <name evidence="1" type="ORF">EUX98_g7261</name>
</gene>
<reference evidence="1 2" key="1">
    <citation type="submission" date="2019-02" db="EMBL/GenBank/DDBJ databases">
        <title>Genome sequencing of the rare red list fungi Antrodiella citrinella (Flaviporus citrinellus).</title>
        <authorList>
            <person name="Buettner E."/>
            <person name="Kellner H."/>
        </authorList>
    </citation>
    <scope>NUCLEOTIDE SEQUENCE [LARGE SCALE GENOMIC DNA]</scope>
    <source>
        <strain evidence="1 2">DSM 108506</strain>
    </source>
</reference>
<dbReference type="Proteomes" id="UP000308730">
    <property type="component" value="Unassembled WGS sequence"/>
</dbReference>
<organism evidence="1 2">
    <name type="scientific">Antrodiella citrinella</name>
    <dbReference type="NCBI Taxonomy" id="2447956"/>
    <lineage>
        <taxon>Eukaryota</taxon>
        <taxon>Fungi</taxon>
        <taxon>Dikarya</taxon>
        <taxon>Basidiomycota</taxon>
        <taxon>Agaricomycotina</taxon>
        <taxon>Agaricomycetes</taxon>
        <taxon>Polyporales</taxon>
        <taxon>Steccherinaceae</taxon>
        <taxon>Antrodiella</taxon>
    </lineage>
</organism>
<evidence type="ECO:0000313" key="2">
    <source>
        <dbReference type="Proteomes" id="UP000308730"/>
    </source>
</evidence>
<dbReference type="AlphaFoldDB" id="A0A4V3XHW4"/>
<comment type="caution">
    <text evidence="1">The sequence shown here is derived from an EMBL/GenBank/DDBJ whole genome shotgun (WGS) entry which is preliminary data.</text>
</comment>
<proteinExistence type="predicted"/>
<sequence>MASVNLQTVAPNQFFPKAVEAYPHLASTIKAVSTGNILVSASQCKLNFVLDNISGVAECTKWTTGAANNARKSDPRMPPQARLVQRRVHCNDVYAHCPG</sequence>
<protein>
    <submittedName>
        <fullName evidence="1">Uncharacterized protein</fullName>
    </submittedName>
</protein>
<dbReference type="EMBL" id="SGPM01000296">
    <property type="protein sequence ID" value="THH26923.1"/>
    <property type="molecule type" value="Genomic_DNA"/>
</dbReference>
<evidence type="ECO:0000313" key="1">
    <source>
        <dbReference type="EMBL" id="THH26923.1"/>
    </source>
</evidence>
<name>A0A4V3XHW4_9APHY</name>